<dbReference type="SUPFAM" id="SSF51735">
    <property type="entry name" value="NAD(P)-binding Rossmann-fold domains"/>
    <property type="match status" value="1"/>
</dbReference>
<evidence type="ECO:0000256" key="2">
    <source>
        <dbReference type="SAM" id="MobiDB-lite"/>
    </source>
</evidence>
<dbReference type="PATRIC" id="fig|1280953.3.peg.2800"/>
<name>A0A059G5J7_9PROT</name>
<dbReference type="Pfam" id="PF13561">
    <property type="entry name" value="adh_short_C2"/>
    <property type="match status" value="1"/>
</dbReference>
<evidence type="ECO:0000256" key="1">
    <source>
        <dbReference type="ARBA" id="ARBA00006484"/>
    </source>
</evidence>
<dbReference type="EMBL" id="ARYL01000022">
    <property type="protein sequence ID" value="KDA01743.1"/>
    <property type="molecule type" value="Genomic_DNA"/>
</dbReference>
<dbReference type="CDD" id="cd05233">
    <property type="entry name" value="SDR_c"/>
    <property type="match status" value="1"/>
</dbReference>
<reference evidence="3 4" key="1">
    <citation type="journal article" date="2014" name="Antonie Van Leeuwenhoek">
        <title>Hyphomonas beringensis sp. nov. and Hyphomonas chukchiensis sp. nov., isolated from surface seawater of the Bering Sea and Chukchi Sea.</title>
        <authorList>
            <person name="Li C."/>
            <person name="Lai Q."/>
            <person name="Li G."/>
            <person name="Dong C."/>
            <person name="Wang J."/>
            <person name="Liao Y."/>
            <person name="Shao Z."/>
        </authorList>
    </citation>
    <scope>NUCLEOTIDE SEQUENCE [LARGE SCALE GENOMIC DNA]</scope>
    <source>
        <strain evidence="3 4">SCH89</strain>
    </source>
</reference>
<comment type="caution">
    <text evidence="3">The sequence shown here is derived from an EMBL/GenBank/DDBJ whole genome shotgun (WGS) entry which is preliminary data.</text>
</comment>
<dbReference type="PRINTS" id="PR00081">
    <property type="entry name" value="GDHRDH"/>
</dbReference>
<evidence type="ECO:0000313" key="4">
    <source>
        <dbReference type="Proteomes" id="UP000024942"/>
    </source>
</evidence>
<dbReference type="eggNOG" id="COG1028">
    <property type="taxonomic scope" value="Bacteria"/>
</dbReference>
<keyword evidence="4" id="KW-1185">Reference proteome</keyword>
<dbReference type="PRINTS" id="PR00080">
    <property type="entry name" value="SDRFAMILY"/>
</dbReference>
<evidence type="ECO:0000313" key="3">
    <source>
        <dbReference type="EMBL" id="KDA01743.1"/>
    </source>
</evidence>
<dbReference type="InterPro" id="IPR002347">
    <property type="entry name" value="SDR_fam"/>
</dbReference>
<proteinExistence type="inferred from homology"/>
<dbReference type="FunFam" id="3.40.50.720:FF:000084">
    <property type="entry name" value="Short-chain dehydrogenase reductase"/>
    <property type="match status" value="1"/>
</dbReference>
<protein>
    <submittedName>
        <fullName evidence="3">Short chain dehydrogenase/reductase family oxidoreductase</fullName>
    </submittedName>
</protein>
<dbReference type="Gene3D" id="3.40.50.720">
    <property type="entry name" value="NAD(P)-binding Rossmann-like Domain"/>
    <property type="match status" value="1"/>
</dbReference>
<gene>
    <name evidence="3" type="ORF">HOC_13933</name>
</gene>
<dbReference type="PANTHER" id="PTHR43943">
    <property type="entry name" value="DEHYDROGENASE/REDUCTASE (SDR FAMILY) MEMBER 4"/>
    <property type="match status" value="1"/>
</dbReference>
<dbReference type="InterPro" id="IPR020904">
    <property type="entry name" value="Sc_DH/Rdtase_CS"/>
</dbReference>
<dbReference type="NCBIfam" id="NF005559">
    <property type="entry name" value="PRK07231.1"/>
    <property type="match status" value="1"/>
</dbReference>
<dbReference type="InterPro" id="IPR036291">
    <property type="entry name" value="NAD(P)-bd_dom_sf"/>
</dbReference>
<dbReference type="STRING" id="1280953.HOC_13933"/>
<accession>A0A059G5J7</accession>
<organism evidence="3 4">
    <name type="scientific">Hyphomonas oceanitis SCH89</name>
    <dbReference type="NCBI Taxonomy" id="1280953"/>
    <lineage>
        <taxon>Bacteria</taxon>
        <taxon>Pseudomonadati</taxon>
        <taxon>Pseudomonadota</taxon>
        <taxon>Alphaproteobacteria</taxon>
        <taxon>Hyphomonadales</taxon>
        <taxon>Hyphomonadaceae</taxon>
        <taxon>Hyphomonas</taxon>
    </lineage>
</organism>
<dbReference type="OrthoDB" id="9789398at2"/>
<dbReference type="PANTHER" id="PTHR43943:SF2">
    <property type="entry name" value="DEHYDROGENASE_REDUCTASE 4"/>
    <property type="match status" value="1"/>
</dbReference>
<comment type="similarity">
    <text evidence="1">Belongs to the short-chain dehydrogenases/reductases (SDR) family.</text>
</comment>
<dbReference type="RefSeq" id="WP_162174859.1">
    <property type="nucleotide sequence ID" value="NZ_ARYL01000022.1"/>
</dbReference>
<sequence length="281" mass="29617">MSLFDLTGKTAVVTGSTQGIGRGIAEQLVRQGANVIVSSRNAERCEDAAEAINRTPGRPGERVARAVPFDLDDRAGINQFAEKATACFGRVDILVCNAAALSFIGPAASTPPERFDRLLQTNIHNNFRLCQAFRPVIAKQGGGSMILIGSLAGHSVNAGMLAYSVSKAGVAHMSRILADEFAVDGIRVNCVSPGFIRSKSSRPVFDRPEALAQIVSGIPLQRPGEPEDVAGAVVFLASRAGSYVTGETILVDGGRVNLNPPRPRGENPNAALRSVVEEDKG</sequence>
<dbReference type="PROSITE" id="PS00061">
    <property type="entry name" value="ADH_SHORT"/>
    <property type="match status" value="1"/>
</dbReference>
<dbReference type="AlphaFoldDB" id="A0A059G5J7"/>
<feature type="region of interest" description="Disordered" evidence="2">
    <location>
        <begin position="255"/>
        <end position="281"/>
    </location>
</feature>
<dbReference type="Proteomes" id="UP000024942">
    <property type="component" value="Unassembled WGS sequence"/>
</dbReference>